<dbReference type="InterPro" id="IPR037923">
    <property type="entry name" value="HTH-like"/>
</dbReference>
<protein>
    <submittedName>
        <fullName evidence="5">AraC-type DNA-binding protein</fullName>
    </submittedName>
</protein>
<dbReference type="RefSeq" id="WP_089243631.1">
    <property type="nucleotide sequence ID" value="NZ_FZPH01000001.1"/>
</dbReference>
<dbReference type="Gene3D" id="1.10.10.60">
    <property type="entry name" value="Homeodomain-like"/>
    <property type="match status" value="1"/>
</dbReference>
<keyword evidence="6" id="KW-1185">Reference proteome</keyword>
<dbReference type="AlphaFoldDB" id="A0A239G284"/>
<dbReference type="PANTHER" id="PTHR46796">
    <property type="entry name" value="HTH-TYPE TRANSCRIPTIONAL ACTIVATOR RHAS-RELATED"/>
    <property type="match status" value="1"/>
</dbReference>
<name>A0A239G284_9ACTN</name>
<organism evidence="5 6">
    <name type="scientific">Asanoa hainanensis</name>
    <dbReference type="NCBI Taxonomy" id="560556"/>
    <lineage>
        <taxon>Bacteria</taxon>
        <taxon>Bacillati</taxon>
        <taxon>Actinomycetota</taxon>
        <taxon>Actinomycetes</taxon>
        <taxon>Micromonosporales</taxon>
        <taxon>Micromonosporaceae</taxon>
        <taxon>Asanoa</taxon>
    </lineage>
</organism>
<dbReference type="PROSITE" id="PS01124">
    <property type="entry name" value="HTH_ARAC_FAMILY_2"/>
    <property type="match status" value="1"/>
</dbReference>
<dbReference type="InterPro" id="IPR009057">
    <property type="entry name" value="Homeodomain-like_sf"/>
</dbReference>
<dbReference type="GO" id="GO:0043565">
    <property type="term" value="F:sequence-specific DNA binding"/>
    <property type="evidence" value="ECO:0007669"/>
    <property type="project" value="InterPro"/>
</dbReference>
<dbReference type="PANTHER" id="PTHR46796:SF2">
    <property type="entry name" value="TRANSCRIPTIONAL REGULATORY PROTEIN"/>
    <property type="match status" value="1"/>
</dbReference>
<dbReference type="InterPro" id="IPR003313">
    <property type="entry name" value="AraC-bd"/>
</dbReference>
<evidence type="ECO:0000313" key="6">
    <source>
        <dbReference type="Proteomes" id="UP000198362"/>
    </source>
</evidence>
<accession>A0A239G284</accession>
<keyword evidence="2 5" id="KW-0238">DNA-binding</keyword>
<dbReference type="Pfam" id="PF02311">
    <property type="entry name" value="AraC_binding"/>
    <property type="match status" value="1"/>
</dbReference>
<dbReference type="SUPFAM" id="SSF51215">
    <property type="entry name" value="Regulatory protein AraC"/>
    <property type="match status" value="1"/>
</dbReference>
<evidence type="ECO:0000256" key="1">
    <source>
        <dbReference type="ARBA" id="ARBA00023015"/>
    </source>
</evidence>
<dbReference type="Proteomes" id="UP000198362">
    <property type="component" value="Unassembled WGS sequence"/>
</dbReference>
<dbReference type="OrthoDB" id="2060755at2"/>
<dbReference type="InterPro" id="IPR050204">
    <property type="entry name" value="AraC_XylS_family_regulators"/>
</dbReference>
<evidence type="ECO:0000259" key="4">
    <source>
        <dbReference type="PROSITE" id="PS01124"/>
    </source>
</evidence>
<reference evidence="5 6" key="1">
    <citation type="submission" date="2017-06" db="EMBL/GenBank/DDBJ databases">
        <authorList>
            <person name="Kim H.J."/>
            <person name="Triplett B.A."/>
        </authorList>
    </citation>
    <scope>NUCLEOTIDE SEQUENCE [LARGE SCALE GENOMIC DNA]</scope>
    <source>
        <strain evidence="5 6">CGMCC 4.5593</strain>
    </source>
</reference>
<keyword evidence="1" id="KW-0805">Transcription regulation</keyword>
<feature type="domain" description="HTH araC/xylS-type" evidence="4">
    <location>
        <begin position="165"/>
        <end position="262"/>
    </location>
</feature>
<evidence type="ECO:0000256" key="2">
    <source>
        <dbReference type="ARBA" id="ARBA00023125"/>
    </source>
</evidence>
<dbReference type="GO" id="GO:0003700">
    <property type="term" value="F:DNA-binding transcription factor activity"/>
    <property type="evidence" value="ECO:0007669"/>
    <property type="project" value="InterPro"/>
</dbReference>
<evidence type="ECO:0000256" key="3">
    <source>
        <dbReference type="ARBA" id="ARBA00023163"/>
    </source>
</evidence>
<proteinExistence type="predicted"/>
<dbReference type="Pfam" id="PF12833">
    <property type="entry name" value="HTH_18"/>
    <property type="match status" value="1"/>
</dbReference>
<evidence type="ECO:0000313" key="5">
    <source>
        <dbReference type="EMBL" id="SNS63279.1"/>
    </source>
</evidence>
<keyword evidence="3" id="KW-0804">Transcription</keyword>
<dbReference type="SMART" id="SM00342">
    <property type="entry name" value="HTH_ARAC"/>
    <property type="match status" value="1"/>
</dbReference>
<sequence length="274" mass="29424">MEGQRLRAWRPAVPGVAEVLHARFVTHAYPPHTHDAWTLLVVDDGAIRYDLDRHGHGAVADQVTLLPPHVPHDGRAATPGGFVKRVVYLDADVVGRELTGAAVDHPALADPLLRRRVAELHRVLDGGPGEELHAESRLALVVDRLRGHLGGPVPRAPLPPRRLARDLRDLLDAHVTEGLTLEAAATRLGAHPTHLVRAFTAAFGLPPHAYLVGRRVDRARAMLLAGQPAAAVAASAGFYDQAHLTRTFRRYLGTTPAKFAGDAARRTAGPPPAG</sequence>
<gene>
    <name evidence="5" type="ORF">SAMN05421812_101196</name>
</gene>
<dbReference type="EMBL" id="FZPH01000001">
    <property type="protein sequence ID" value="SNS63279.1"/>
    <property type="molecule type" value="Genomic_DNA"/>
</dbReference>
<dbReference type="SUPFAM" id="SSF46689">
    <property type="entry name" value="Homeodomain-like"/>
    <property type="match status" value="2"/>
</dbReference>
<dbReference type="InterPro" id="IPR018060">
    <property type="entry name" value="HTH_AraC"/>
</dbReference>